<dbReference type="VEuPathDB" id="FungiDB:ASPWEDRAFT_188135"/>
<protein>
    <submittedName>
        <fullName evidence="1">Uncharacterized protein</fullName>
    </submittedName>
</protein>
<proteinExistence type="predicted"/>
<reference evidence="2" key="1">
    <citation type="journal article" date="2017" name="Genome Biol.">
        <title>Comparative genomics reveals high biological diversity and specific adaptations in the industrially and medically important fungal genus Aspergillus.</title>
        <authorList>
            <person name="de Vries R.P."/>
            <person name="Riley R."/>
            <person name="Wiebenga A."/>
            <person name="Aguilar-Osorio G."/>
            <person name="Amillis S."/>
            <person name="Uchima C.A."/>
            <person name="Anderluh G."/>
            <person name="Asadollahi M."/>
            <person name="Askin M."/>
            <person name="Barry K."/>
            <person name="Battaglia E."/>
            <person name="Bayram O."/>
            <person name="Benocci T."/>
            <person name="Braus-Stromeyer S.A."/>
            <person name="Caldana C."/>
            <person name="Canovas D."/>
            <person name="Cerqueira G.C."/>
            <person name="Chen F."/>
            <person name="Chen W."/>
            <person name="Choi C."/>
            <person name="Clum A."/>
            <person name="Dos Santos R.A."/>
            <person name="Damasio A.R."/>
            <person name="Diallinas G."/>
            <person name="Emri T."/>
            <person name="Fekete E."/>
            <person name="Flipphi M."/>
            <person name="Freyberg S."/>
            <person name="Gallo A."/>
            <person name="Gournas C."/>
            <person name="Habgood R."/>
            <person name="Hainaut M."/>
            <person name="Harispe M.L."/>
            <person name="Henrissat B."/>
            <person name="Hilden K.S."/>
            <person name="Hope R."/>
            <person name="Hossain A."/>
            <person name="Karabika E."/>
            <person name="Karaffa L."/>
            <person name="Karanyi Z."/>
            <person name="Krasevec N."/>
            <person name="Kuo A."/>
            <person name="Kusch H."/>
            <person name="LaButti K."/>
            <person name="Lagendijk E.L."/>
            <person name="Lapidus A."/>
            <person name="Levasseur A."/>
            <person name="Lindquist E."/>
            <person name="Lipzen A."/>
            <person name="Logrieco A.F."/>
            <person name="MacCabe A."/>
            <person name="Maekelae M.R."/>
            <person name="Malavazi I."/>
            <person name="Melin P."/>
            <person name="Meyer V."/>
            <person name="Mielnichuk N."/>
            <person name="Miskei M."/>
            <person name="Molnar A.P."/>
            <person name="Mule G."/>
            <person name="Ngan C.Y."/>
            <person name="Orejas M."/>
            <person name="Orosz E."/>
            <person name="Ouedraogo J.P."/>
            <person name="Overkamp K.M."/>
            <person name="Park H.-S."/>
            <person name="Perrone G."/>
            <person name="Piumi F."/>
            <person name="Punt P.J."/>
            <person name="Ram A.F."/>
            <person name="Ramon A."/>
            <person name="Rauscher S."/>
            <person name="Record E."/>
            <person name="Riano-Pachon D.M."/>
            <person name="Robert V."/>
            <person name="Roehrig J."/>
            <person name="Ruller R."/>
            <person name="Salamov A."/>
            <person name="Salih N.S."/>
            <person name="Samson R.A."/>
            <person name="Sandor E."/>
            <person name="Sanguinetti M."/>
            <person name="Schuetze T."/>
            <person name="Sepcic K."/>
            <person name="Shelest E."/>
            <person name="Sherlock G."/>
            <person name="Sophianopoulou V."/>
            <person name="Squina F.M."/>
            <person name="Sun H."/>
            <person name="Susca A."/>
            <person name="Todd R.B."/>
            <person name="Tsang A."/>
            <person name="Unkles S.E."/>
            <person name="van de Wiele N."/>
            <person name="van Rossen-Uffink D."/>
            <person name="Oliveira J.V."/>
            <person name="Vesth T.C."/>
            <person name="Visser J."/>
            <person name="Yu J.-H."/>
            <person name="Zhou M."/>
            <person name="Andersen M.R."/>
            <person name="Archer D.B."/>
            <person name="Baker S.E."/>
            <person name="Benoit I."/>
            <person name="Brakhage A.A."/>
            <person name="Braus G.H."/>
            <person name="Fischer R."/>
            <person name="Frisvad J.C."/>
            <person name="Goldman G.H."/>
            <person name="Houbraken J."/>
            <person name="Oakley B."/>
            <person name="Pocsi I."/>
            <person name="Scazzocchio C."/>
            <person name="Seiboth B."/>
            <person name="vanKuyk P.A."/>
            <person name="Wortman J."/>
            <person name="Dyer P.S."/>
            <person name="Grigoriev I.V."/>
        </authorList>
    </citation>
    <scope>NUCLEOTIDE SEQUENCE [LARGE SCALE GENOMIC DNA]</scope>
    <source>
        <strain evidence="2">DTO 134E9</strain>
    </source>
</reference>
<evidence type="ECO:0000313" key="2">
    <source>
        <dbReference type="Proteomes" id="UP000184383"/>
    </source>
</evidence>
<evidence type="ECO:0000313" key="1">
    <source>
        <dbReference type="EMBL" id="OJJ29689.1"/>
    </source>
</evidence>
<dbReference type="EMBL" id="KV878218">
    <property type="protein sequence ID" value="OJJ29689.1"/>
    <property type="molecule type" value="Genomic_DNA"/>
</dbReference>
<sequence>MSDSESETDYRSSVERNLDEVIDTVKYLAETLDSDNYKDVYNPYSKHYRIDDLRIHLTEKRDYIKEKADETKGNMAAGEDVIEKVEQLMALNKKIRDHVEGRQSYPGNIKTAMNEIGPELKRYTIFLEDAIYPQGWDKSPWTDRIVAAFNNYAPDDLKFKNDGTEFISDNYK</sequence>
<name>A0A1L9R437_ASPWE</name>
<dbReference type="Proteomes" id="UP000184383">
    <property type="component" value="Unassembled WGS sequence"/>
</dbReference>
<organism evidence="1 2">
    <name type="scientific">Aspergillus wentii DTO 134E9</name>
    <dbReference type="NCBI Taxonomy" id="1073089"/>
    <lineage>
        <taxon>Eukaryota</taxon>
        <taxon>Fungi</taxon>
        <taxon>Dikarya</taxon>
        <taxon>Ascomycota</taxon>
        <taxon>Pezizomycotina</taxon>
        <taxon>Eurotiomycetes</taxon>
        <taxon>Eurotiomycetidae</taxon>
        <taxon>Eurotiales</taxon>
        <taxon>Aspergillaceae</taxon>
        <taxon>Aspergillus</taxon>
        <taxon>Aspergillus subgen. Cremei</taxon>
    </lineage>
</organism>
<dbReference type="RefSeq" id="XP_040683366.1">
    <property type="nucleotide sequence ID" value="XM_040832206.1"/>
</dbReference>
<keyword evidence="2" id="KW-1185">Reference proteome</keyword>
<gene>
    <name evidence="1" type="ORF">ASPWEDRAFT_188135</name>
</gene>
<dbReference type="AlphaFoldDB" id="A0A1L9R437"/>
<dbReference type="GeneID" id="63748054"/>
<accession>A0A1L9R437</accession>